<dbReference type="InterPro" id="IPR011990">
    <property type="entry name" value="TPR-like_helical_dom_sf"/>
</dbReference>
<dbReference type="GO" id="GO:0071013">
    <property type="term" value="C:catalytic step 2 spliceosome"/>
    <property type="evidence" value="ECO:0007669"/>
    <property type="project" value="TreeGrafter"/>
</dbReference>
<organism evidence="4 5">
    <name type="scientific">Sapajus apella</name>
    <name type="common">Brown-capped capuchin</name>
    <name type="synonym">Cebus apella</name>
    <dbReference type="NCBI Taxonomy" id="9515"/>
    <lineage>
        <taxon>Eukaryota</taxon>
        <taxon>Metazoa</taxon>
        <taxon>Chordata</taxon>
        <taxon>Craniata</taxon>
        <taxon>Vertebrata</taxon>
        <taxon>Euteleostomi</taxon>
        <taxon>Mammalia</taxon>
        <taxon>Eutheria</taxon>
        <taxon>Euarchontoglires</taxon>
        <taxon>Primates</taxon>
        <taxon>Haplorrhini</taxon>
        <taxon>Platyrrhini</taxon>
        <taxon>Cebidae</taxon>
        <taxon>Cebinae</taxon>
        <taxon>Sapajus</taxon>
    </lineage>
</organism>
<dbReference type="Pfam" id="PF14559">
    <property type="entry name" value="TPR_19"/>
    <property type="match status" value="1"/>
</dbReference>
<dbReference type="PANTHER" id="PTHR11246:SF1">
    <property type="entry name" value="PRE-MRNA-PROCESSING FACTOR 6"/>
    <property type="match status" value="1"/>
</dbReference>
<dbReference type="RefSeq" id="XP_032112838.1">
    <property type="nucleotide sequence ID" value="XM_032256947.1"/>
</dbReference>
<dbReference type="Gene3D" id="1.25.40.10">
    <property type="entry name" value="Tetratricopeptide repeat domain"/>
    <property type="match status" value="2"/>
</dbReference>
<dbReference type="Pfam" id="PF13428">
    <property type="entry name" value="TPR_14"/>
    <property type="match status" value="1"/>
</dbReference>
<dbReference type="PANTHER" id="PTHR11246">
    <property type="entry name" value="PRE-MRNA SPLICING FACTOR"/>
    <property type="match status" value="1"/>
</dbReference>
<dbReference type="CTD" id="122167583"/>
<evidence type="ECO:0000256" key="2">
    <source>
        <dbReference type="SAM" id="Coils"/>
    </source>
</evidence>
<dbReference type="SMART" id="SM00386">
    <property type="entry name" value="HAT"/>
    <property type="match status" value="6"/>
</dbReference>
<keyword evidence="2" id="KW-0175">Coiled coil</keyword>
<dbReference type="InterPro" id="IPR045075">
    <property type="entry name" value="Syf1-like"/>
</dbReference>
<protein>
    <submittedName>
        <fullName evidence="5">Uncharacterized protein C20orf204 homolog isoform X1</fullName>
    </submittedName>
</protein>
<dbReference type="InterPro" id="IPR019734">
    <property type="entry name" value="TPR_rpt"/>
</dbReference>
<feature type="region of interest" description="Disordered" evidence="3">
    <location>
        <begin position="420"/>
        <end position="592"/>
    </location>
</feature>
<dbReference type="GeneID" id="116535686"/>
<accession>A0A6J3G415</accession>
<feature type="region of interest" description="Disordered" evidence="3">
    <location>
        <begin position="331"/>
        <end position="402"/>
    </location>
</feature>
<dbReference type="FunFam" id="1.25.40.10:FF:000058">
    <property type="entry name" value="Pre-mRNA processing factor 6"/>
    <property type="match status" value="1"/>
</dbReference>
<dbReference type="FunFam" id="1.25.40.10:FF:000039">
    <property type="entry name" value="Pre-mRNA processing factor 6"/>
    <property type="match status" value="1"/>
</dbReference>
<feature type="compositionally biased region" description="Low complexity" evidence="3">
    <location>
        <begin position="525"/>
        <end position="534"/>
    </location>
</feature>
<name>A0A6J3G415_SAPAP</name>
<feature type="coiled-coil region" evidence="2">
    <location>
        <begin position="102"/>
        <end position="157"/>
    </location>
</feature>
<feature type="compositionally biased region" description="Low complexity" evidence="3">
    <location>
        <begin position="373"/>
        <end position="397"/>
    </location>
</feature>
<gene>
    <name evidence="5" type="primary">CUNH20orf204</name>
</gene>
<dbReference type="SMART" id="SM00028">
    <property type="entry name" value="TPR"/>
    <property type="match status" value="3"/>
</dbReference>
<evidence type="ECO:0000313" key="4">
    <source>
        <dbReference type="Proteomes" id="UP000504640"/>
    </source>
</evidence>
<dbReference type="GO" id="GO:0000244">
    <property type="term" value="P:spliceosomal tri-snRNP complex assembly"/>
    <property type="evidence" value="ECO:0007669"/>
    <property type="project" value="TreeGrafter"/>
</dbReference>
<keyword evidence="4" id="KW-1185">Reference proteome</keyword>
<dbReference type="SUPFAM" id="SSF48452">
    <property type="entry name" value="TPR-like"/>
    <property type="match status" value="2"/>
</dbReference>
<dbReference type="GO" id="GO:0046540">
    <property type="term" value="C:U4/U6 x U5 tri-snRNP complex"/>
    <property type="evidence" value="ECO:0007669"/>
    <property type="project" value="TreeGrafter"/>
</dbReference>
<feature type="compositionally biased region" description="Low complexity" evidence="3">
    <location>
        <begin position="551"/>
        <end position="563"/>
    </location>
</feature>
<dbReference type="InterPro" id="IPR003107">
    <property type="entry name" value="HAT"/>
</dbReference>
<reference evidence="5" key="1">
    <citation type="submission" date="2025-08" db="UniProtKB">
        <authorList>
            <consortium name="RefSeq"/>
        </authorList>
    </citation>
    <scope>IDENTIFICATION</scope>
    <source>
        <tissue evidence="5">Blood</tissue>
    </source>
</reference>
<dbReference type="AlphaFoldDB" id="A0A6J3G415"/>
<evidence type="ECO:0000256" key="1">
    <source>
        <dbReference type="ARBA" id="ARBA00022737"/>
    </source>
</evidence>
<dbReference type="Proteomes" id="UP000504640">
    <property type="component" value="Unplaced"/>
</dbReference>
<feature type="compositionally biased region" description="Low complexity" evidence="3">
    <location>
        <begin position="432"/>
        <end position="442"/>
    </location>
</feature>
<sequence>MGAKSKWLAGDVPAARSILALAFQANPNSEEIWLAAVKLESENDEYERARRLLAKARSSAPTARVFMKSVKLEWVQDNIKAAQDLCEEALRHYEDFPKLWMMKGQIEEQKELMEKAREAYNQGLKKCPHSTALWLLLSRLEEKIGQLTRARAILEKSRLKNPKNPGLWLESVRLEYRAGLKNIANTLMAKALQECPNSGILWSEAIFLEARPQRKTKSVDALKKCEHDPHVLLAVAKLFWSERKITKAREWFHRTVKIDSDLGDAWAFFYKFELQHGTEEHSILLSISSLGRTLRRAVAGGRRGALERAAWTAAVRTEAVMRRHCRTLRQVCAPPPTPRGLHRPRLGSGRASPPFPDRAGRGGRAHSLTALSPTAEPAAREAPCPASRRPEAAPAARPGRRRHLLGEALRAARRGLRGLLARPAPALPPASAPRGRSSGAAADHVDLLATSAPRSTQPACPGGPGAWGKRARPPLGLGGARPPRAGGLNKRSWRRGPALPSHASVAWGRRVCASTAGSGGGERGTGTSRRTWTGRSRRSQPRAAEGGRGTLGALRLGALLAAGRRADRGTPGAPKTSRIRPAPLWTGAGGGN</sequence>
<evidence type="ECO:0000256" key="3">
    <source>
        <dbReference type="SAM" id="MobiDB-lite"/>
    </source>
</evidence>
<keyword evidence="1" id="KW-0677">Repeat</keyword>
<proteinExistence type="predicted"/>
<evidence type="ECO:0000313" key="5">
    <source>
        <dbReference type="RefSeq" id="XP_032112838.1"/>
    </source>
</evidence>